<dbReference type="RefSeq" id="WP_142929015.1">
    <property type="nucleotide sequence ID" value="NZ_ML660103.1"/>
</dbReference>
<dbReference type="GO" id="GO:0003678">
    <property type="term" value="F:DNA helicase activity"/>
    <property type="evidence" value="ECO:0007669"/>
    <property type="project" value="InterPro"/>
</dbReference>
<keyword evidence="4" id="KW-0378">Hydrolase</keyword>
<sequence>MPADTLALSVRQLVEFTCRRGDLLSSAAAGPSAQEGIKAHSRLQKQRPAESLAEYPVEVTIERRGYRLRLGGRLDLLHPQHTPPLLEEIKTTYSPPAELADSQRFLHWSQLKVYGYCYLRQHNEAPATLDLGMVWYDLLADRVHRQQQTADRAALEAFCLPLIDAYLDWHELIARRRAQMLDSAARLAFPFPDYRRGQRQLAVAVFRSLRDSDSLLAEAPTGIGKTVSSVFPAVKVMGEKHIDQVTYLTAKKQGRAVVADCLALLRRGGLQMTALVLQAKNDICECRNGGCERDGEGNCPLLLGFYDRLPTARRALLEQDVIDSAAVRRSAAEHRLCPFELSLQLLPWVQFVVADFNYVFDPLVGLTYFRDSGGWNKELPHNKSRQSGAGEHRIGLLVDEAHNLVERSRDMYSVQFSRADVQRIALLCKSSHPRLERAVKGVARAISRWAKPLPAGTSVTAEKPQTLTRAVEKVKAVIDLLSQQGVRFPDAFGEWVPEIYRYLKVDALEDTVYRTVTERQPARRGDICVTRKCLDASRFLTDIYARFHGGVLFSGTLRPAFFFRRVLGLQPQTGYLTLPSPFTPDQQGVFVCEYIDTRYRHRAAGVEGIVLLIAAACQSRRGNYLVFFPSYQYLDQVFAGFVARYPDTAVVRQAPAASDASRARFLAHFEGAGATVGFAITGGIYGEAVDYVGDRLTGVIAVGVGLPQINPQRQLIRDYYQGEGLDGFDYAYRYPGMTRVLQTAGRVIRRETDRGIILLADHRFSEPFYRHLFPGHWHPQRCRDQTQLEAALAGFWCDDSGDGSHNRD</sequence>
<dbReference type="GO" id="GO:0016818">
    <property type="term" value="F:hydrolase activity, acting on acid anhydrides, in phosphorus-containing anhydrides"/>
    <property type="evidence" value="ECO:0007669"/>
    <property type="project" value="InterPro"/>
</dbReference>
<evidence type="ECO:0000256" key="7">
    <source>
        <dbReference type="ARBA" id="ARBA00038058"/>
    </source>
</evidence>
<evidence type="ECO:0000256" key="4">
    <source>
        <dbReference type="ARBA" id="ARBA00022801"/>
    </source>
</evidence>
<dbReference type="PROSITE" id="PS51193">
    <property type="entry name" value="HELICASE_ATP_BIND_2"/>
    <property type="match status" value="1"/>
</dbReference>
<dbReference type="PANTHER" id="PTHR11472">
    <property type="entry name" value="DNA REPAIR DEAD HELICASE RAD3/XP-D SUBFAMILY MEMBER"/>
    <property type="match status" value="1"/>
</dbReference>
<evidence type="ECO:0000256" key="5">
    <source>
        <dbReference type="ARBA" id="ARBA00022840"/>
    </source>
</evidence>
<dbReference type="AlphaFoldDB" id="A0A545SYR5"/>
<evidence type="ECO:0000313" key="10">
    <source>
        <dbReference type="Proteomes" id="UP000319732"/>
    </source>
</evidence>
<keyword evidence="1" id="KW-0004">4Fe-4S</keyword>
<dbReference type="Proteomes" id="UP000319732">
    <property type="component" value="Unassembled WGS sequence"/>
</dbReference>
<dbReference type="InterPro" id="IPR014013">
    <property type="entry name" value="Helic_SF1/SF2_ATP-bd_DinG/Rad3"/>
</dbReference>
<evidence type="ECO:0000256" key="2">
    <source>
        <dbReference type="ARBA" id="ARBA00022741"/>
    </source>
</evidence>
<dbReference type="InterPro" id="IPR027417">
    <property type="entry name" value="P-loop_NTPase"/>
</dbReference>
<keyword evidence="9" id="KW-0347">Helicase</keyword>
<dbReference type="OrthoDB" id="9765586at2"/>
<dbReference type="GO" id="GO:0051539">
    <property type="term" value="F:4 iron, 4 sulfur cluster binding"/>
    <property type="evidence" value="ECO:0007669"/>
    <property type="project" value="UniProtKB-KW"/>
</dbReference>
<dbReference type="PANTHER" id="PTHR11472:SF34">
    <property type="entry name" value="REGULATOR OF TELOMERE ELONGATION HELICASE 1"/>
    <property type="match status" value="1"/>
</dbReference>
<dbReference type="Pfam" id="PF12705">
    <property type="entry name" value="PDDEXK_1"/>
    <property type="match status" value="1"/>
</dbReference>
<feature type="domain" description="Helicase ATP-binding" evidence="8">
    <location>
        <begin position="184"/>
        <end position="459"/>
    </location>
</feature>
<dbReference type="Pfam" id="PF13307">
    <property type="entry name" value="Helicase_C_2"/>
    <property type="match status" value="1"/>
</dbReference>
<dbReference type="Gene3D" id="3.90.320.10">
    <property type="match status" value="1"/>
</dbReference>
<keyword evidence="6" id="KW-0234">DNA repair</keyword>
<name>A0A545SYR5_9GAMM</name>
<keyword evidence="1" id="KW-0411">Iron-sulfur</keyword>
<dbReference type="Gene3D" id="1.10.275.30">
    <property type="match status" value="1"/>
</dbReference>
<dbReference type="EMBL" id="VHSG01000025">
    <property type="protein sequence ID" value="TQV70111.1"/>
    <property type="molecule type" value="Genomic_DNA"/>
</dbReference>
<keyword evidence="2" id="KW-0547">Nucleotide-binding</keyword>
<dbReference type="SMART" id="SM00488">
    <property type="entry name" value="DEXDc2"/>
    <property type="match status" value="1"/>
</dbReference>
<reference evidence="9 10" key="1">
    <citation type="submission" date="2019-06" db="EMBL/GenBank/DDBJ databases">
        <title>Whole genome sequence for Cellvibrionaceae sp. R142.</title>
        <authorList>
            <person name="Wang G."/>
        </authorList>
    </citation>
    <scope>NUCLEOTIDE SEQUENCE [LARGE SCALE GENOMIC DNA]</scope>
    <source>
        <strain evidence="9 10">R142</strain>
    </source>
</reference>
<evidence type="ECO:0000313" key="9">
    <source>
        <dbReference type="EMBL" id="TQV70111.1"/>
    </source>
</evidence>
<evidence type="ECO:0000256" key="3">
    <source>
        <dbReference type="ARBA" id="ARBA00022763"/>
    </source>
</evidence>
<keyword evidence="1" id="KW-0479">Metal-binding</keyword>
<comment type="similarity">
    <text evidence="7">Belongs to the helicase family. DinG subfamily.</text>
</comment>
<dbReference type="InterPro" id="IPR045028">
    <property type="entry name" value="DinG/Rad3-like"/>
</dbReference>
<dbReference type="InterPro" id="IPR038726">
    <property type="entry name" value="PDDEXK_AddAB-type"/>
</dbReference>
<organism evidence="9 10">
    <name type="scientific">Exilibacterium tricleocarpae</name>
    <dbReference type="NCBI Taxonomy" id="2591008"/>
    <lineage>
        <taxon>Bacteria</taxon>
        <taxon>Pseudomonadati</taxon>
        <taxon>Pseudomonadota</taxon>
        <taxon>Gammaproteobacteria</taxon>
        <taxon>Cellvibrionales</taxon>
        <taxon>Cellvibrionaceae</taxon>
        <taxon>Exilibacterium</taxon>
    </lineage>
</organism>
<dbReference type="GO" id="GO:0005524">
    <property type="term" value="F:ATP binding"/>
    <property type="evidence" value="ECO:0007669"/>
    <property type="project" value="UniProtKB-KW"/>
</dbReference>
<accession>A0A545SYR5</accession>
<dbReference type="GO" id="GO:0006281">
    <property type="term" value="P:DNA repair"/>
    <property type="evidence" value="ECO:0007669"/>
    <property type="project" value="UniProtKB-KW"/>
</dbReference>
<comment type="caution">
    <text evidence="9">The sequence shown here is derived from an EMBL/GenBank/DDBJ whole genome shotgun (WGS) entry which is preliminary data.</text>
</comment>
<keyword evidence="3" id="KW-0227">DNA damage</keyword>
<evidence type="ECO:0000256" key="1">
    <source>
        <dbReference type="ARBA" id="ARBA00022485"/>
    </source>
</evidence>
<evidence type="ECO:0000256" key="6">
    <source>
        <dbReference type="ARBA" id="ARBA00023204"/>
    </source>
</evidence>
<dbReference type="InterPro" id="IPR006555">
    <property type="entry name" value="ATP-dep_Helicase_C"/>
</dbReference>
<gene>
    <name evidence="9" type="ORF">FKG94_21530</name>
</gene>
<evidence type="ECO:0000259" key="8">
    <source>
        <dbReference type="PROSITE" id="PS51193"/>
    </source>
</evidence>
<proteinExistence type="inferred from homology"/>
<dbReference type="InterPro" id="IPR006554">
    <property type="entry name" value="Helicase-like_DEXD_c2"/>
</dbReference>
<dbReference type="SMART" id="SM00491">
    <property type="entry name" value="HELICc2"/>
    <property type="match status" value="1"/>
</dbReference>
<keyword evidence="10" id="KW-1185">Reference proteome</keyword>
<dbReference type="InterPro" id="IPR011604">
    <property type="entry name" value="PDDEXK-like_dom_sf"/>
</dbReference>
<keyword evidence="5" id="KW-0067">ATP-binding</keyword>
<keyword evidence="1" id="KW-0408">Iron</keyword>
<dbReference type="SUPFAM" id="SSF52540">
    <property type="entry name" value="P-loop containing nucleoside triphosphate hydrolases"/>
    <property type="match status" value="1"/>
</dbReference>
<dbReference type="Gene3D" id="3.40.50.300">
    <property type="entry name" value="P-loop containing nucleotide triphosphate hydrolases"/>
    <property type="match status" value="2"/>
</dbReference>
<protein>
    <submittedName>
        <fullName evidence="9">ATP-dependent DNA helicase</fullName>
    </submittedName>
</protein>
<dbReference type="GO" id="GO:0003676">
    <property type="term" value="F:nucleic acid binding"/>
    <property type="evidence" value="ECO:0007669"/>
    <property type="project" value="InterPro"/>
</dbReference>